<keyword evidence="4 6" id="KW-1133">Transmembrane helix</keyword>
<feature type="transmembrane region" description="Helical" evidence="6">
    <location>
        <begin position="395"/>
        <end position="416"/>
    </location>
</feature>
<dbReference type="InterPro" id="IPR001279">
    <property type="entry name" value="Metallo-B-lactamas"/>
</dbReference>
<evidence type="ECO:0000313" key="9">
    <source>
        <dbReference type="Proteomes" id="UP000277864"/>
    </source>
</evidence>
<evidence type="ECO:0000259" key="7">
    <source>
        <dbReference type="SMART" id="SM00849"/>
    </source>
</evidence>
<dbReference type="SUPFAM" id="SSF56281">
    <property type="entry name" value="Metallo-hydrolase/oxidoreductase"/>
    <property type="match status" value="1"/>
</dbReference>
<dbReference type="CDD" id="cd07731">
    <property type="entry name" value="ComA-like_MBL-fold"/>
    <property type="match status" value="1"/>
</dbReference>
<evidence type="ECO:0000256" key="5">
    <source>
        <dbReference type="ARBA" id="ARBA00023136"/>
    </source>
</evidence>
<evidence type="ECO:0000256" key="4">
    <source>
        <dbReference type="ARBA" id="ARBA00022989"/>
    </source>
</evidence>
<dbReference type="GO" id="GO:0030420">
    <property type="term" value="P:establishment of competence for transformation"/>
    <property type="evidence" value="ECO:0007669"/>
    <property type="project" value="InterPro"/>
</dbReference>
<evidence type="ECO:0000313" key="8">
    <source>
        <dbReference type="EMBL" id="RST88706.1"/>
    </source>
</evidence>
<feature type="transmembrane region" description="Helical" evidence="6">
    <location>
        <begin position="423"/>
        <end position="443"/>
    </location>
</feature>
<proteinExistence type="predicted"/>
<comment type="caution">
    <text evidence="8">The sequence shown here is derived from an EMBL/GenBank/DDBJ whole genome shotgun (WGS) entry which is preliminary data.</text>
</comment>
<sequence length="784" mass="90622">MAVLQKISFWKITNYWIWPCFFVGLINLLALDFSWIWVGLISLFLWRLWRLNHLKIGLVTLIIGGMFLGYYVCLGQFTQKNWQKVEKETDWKGEISIDSTSIQSTENSLKFIAHVSSSGEKVQVYYQPADLKERANWQKMTGRLILSGSFHSELAETKRNVAGFDYRFYLASQHIYRLLKLEKIDTLNLVSSLTLKQRCFFWKKHIISRLSSRQFPYLIMCLKKFYLAESDEEFIQQTTLLNKLGLIFLFQLTGMYVAYLLKLLRYLLLRCYVFQELVDIIEWFILLTLVCLSGQSNRLTYLYSLLFMTISKASRFFKIKLSPLDIWAWLMLLILGIYPYSLQQFSGQMIGLMGLVYLQRHTLLFGPLVSTADKFTYKLKTKLFFSVGLWGLTSYHFYQISVIALVLVPLLSLGLIGINLLGFLLSVLVVIFPTSSMLGLNLLEKTLQLFFKSMSSIEGLPGLSVITSRLPWIIYLGIVVVMIVMGCSQRRLSYISYFIGCCSLLCFGKYLNPIGQISFVDVGQGDAIFIQMPFHQQNILIDTGGKLVFKPKKQATGKSNAAYTLIPFLKSQGVSRLDQVFVTHSDMDHMGDLGVISQEFPITKLYYGKGAMAKSVFKQYAKKLKSQGTQLIPLLAPKEYRLFDGYLELLSPEEKGAGKNNDSLVLLFQTHRQSYLLTGDLEKEGENKLLEKWQLPQIDVLKLGHHGSRYSTSKEWLDKLKPRDGIISCGKNNRYQHPHREVLQQLQDHHVSIFRTDLDGMIRYKWCYLFEAKWRRETVKIREE</sequence>
<dbReference type="SMART" id="SM00849">
    <property type="entry name" value="Lactamase_B"/>
    <property type="match status" value="1"/>
</dbReference>
<dbReference type="NCBIfam" id="TIGR00361">
    <property type="entry name" value="ComEC_Rec2"/>
    <property type="match status" value="1"/>
</dbReference>
<evidence type="ECO:0000256" key="3">
    <source>
        <dbReference type="ARBA" id="ARBA00022692"/>
    </source>
</evidence>
<protein>
    <submittedName>
        <fullName evidence="8">DNA internalization-related competence protein ComEC/Rec2</fullName>
    </submittedName>
</protein>
<keyword evidence="9" id="KW-1185">Reference proteome</keyword>
<dbReference type="OrthoDB" id="9761531at2"/>
<dbReference type="Pfam" id="PF00753">
    <property type="entry name" value="Lactamase_B"/>
    <property type="match status" value="1"/>
</dbReference>
<dbReference type="GO" id="GO:0005886">
    <property type="term" value="C:plasma membrane"/>
    <property type="evidence" value="ECO:0007669"/>
    <property type="project" value="UniProtKB-SubCell"/>
</dbReference>
<dbReference type="Proteomes" id="UP000277864">
    <property type="component" value="Unassembled WGS sequence"/>
</dbReference>
<dbReference type="InterPro" id="IPR004797">
    <property type="entry name" value="Competence_ComEC/Rec2"/>
</dbReference>
<dbReference type="PANTHER" id="PTHR30619:SF7">
    <property type="entry name" value="BETA-LACTAMASE DOMAIN PROTEIN"/>
    <property type="match status" value="1"/>
</dbReference>
<feature type="transmembrane region" description="Helical" evidence="6">
    <location>
        <begin position="492"/>
        <end position="511"/>
    </location>
</feature>
<dbReference type="InterPro" id="IPR052159">
    <property type="entry name" value="Competence_DNA_uptake"/>
</dbReference>
<evidence type="ECO:0000256" key="6">
    <source>
        <dbReference type="SAM" id="Phobius"/>
    </source>
</evidence>
<dbReference type="EMBL" id="PXZH01000006">
    <property type="protein sequence ID" value="RST88706.1"/>
    <property type="molecule type" value="Genomic_DNA"/>
</dbReference>
<keyword evidence="3 6" id="KW-0812">Transmembrane</keyword>
<feature type="domain" description="Metallo-beta-lactamase" evidence="7">
    <location>
        <begin position="524"/>
        <end position="731"/>
    </location>
</feature>
<evidence type="ECO:0000256" key="2">
    <source>
        <dbReference type="ARBA" id="ARBA00022475"/>
    </source>
</evidence>
<keyword evidence="2" id="KW-1003">Cell membrane</keyword>
<feature type="transmembrane region" description="Helical" evidence="6">
    <location>
        <begin position="56"/>
        <end position="74"/>
    </location>
</feature>
<gene>
    <name evidence="8" type="ORF">C7P63_08870</name>
</gene>
<evidence type="ECO:0000256" key="1">
    <source>
        <dbReference type="ARBA" id="ARBA00004651"/>
    </source>
</evidence>
<dbReference type="InterPro" id="IPR004477">
    <property type="entry name" value="ComEC_N"/>
</dbReference>
<dbReference type="Gene3D" id="3.60.15.10">
    <property type="entry name" value="Ribonuclease Z/Hydroxyacylglutathione hydrolase-like"/>
    <property type="match status" value="1"/>
</dbReference>
<feature type="transmembrane region" description="Helical" evidence="6">
    <location>
        <begin position="280"/>
        <end position="303"/>
    </location>
</feature>
<dbReference type="AlphaFoldDB" id="A0A3S0ACP4"/>
<dbReference type="InterPro" id="IPR035681">
    <property type="entry name" value="ComA-like_MBL"/>
</dbReference>
<dbReference type="PANTHER" id="PTHR30619">
    <property type="entry name" value="DNA INTERNALIZATION/COMPETENCE PROTEIN COMEC/REC2"/>
    <property type="match status" value="1"/>
</dbReference>
<name>A0A3S0ACP4_9ENTE</name>
<feature type="transmembrane region" description="Helical" evidence="6">
    <location>
        <begin position="463"/>
        <end position="485"/>
    </location>
</feature>
<feature type="transmembrane region" description="Helical" evidence="6">
    <location>
        <begin position="244"/>
        <end position="268"/>
    </location>
</feature>
<feature type="transmembrane region" description="Helical" evidence="6">
    <location>
        <begin position="21"/>
        <end position="44"/>
    </location>
</feature>
<comment type="subcellular location">
    <subcellularLocation>
        <location evidence="1">Cell membrane</location>
        <topology evidence="1">Multi-pass membrane protein</topology>
    </subcellularLocation>
</comment>
<dbReference type="InterPro" id="IPR036866">
    <property type="entry name" value="RibonucZ/Hydroxyglut_hydro"/>
</dbReference>
<accession>A0A3S0ACP4</accession>
<organism evidence="8 9">
    <name type="scientific">Vagococcus humatus</name>
    <dbReference type="NCBI Taxonomy" id="1889241"/>
    <lineage>
        <taxon>Bacteria</taxon>
        <taxon>Bacillati</taxon>
        <taxon>Bacillota</taxon>
        <taxon>Bacilli</taxon>
        <taxon>Lactobacillales</taxon>
        <taxon>Enterococcaceae</taxon>
        <taxon>Vagococcus</taxon>
    </lineage>
</organism>
<reference evidence="8 9" key="1">
    <citation type="submission" date="2018-03" db="EMBL/GenBank/DDBJ databases">
        <authorList>
            <person name="Gulvik C.A."/>
        </authorList>
    </citation>
    <scope>NUCLEOTIDE SEQUENCE [LARGE SCALE GENOMIC DNA]</scope>
    <source>
        <strain evidence="8 9">JCM 31581</strain>
    </source>
</reference>
<keyword evidence="5 6" id="KW-0472">Membrane</keyword>
<dbReference type="Pfam" id="PF03772">
    <property type="entry name" value="Competence"/>
    <property type="match status" value="1"/>
</dbReference>
<feature type="transmembrane region" description="Helical" evidence="6">
    <location>
        <begin position="324"/>
        <end position="342"/>
    </location>
</feature>